<dbReference type="HOGENOM" id="CLU_383046_0_0_14"/>
<gene>
    <name evidence="2" type="ORF">SAPIS_v1c07850</name>
</gene>
<dbReference type="NCBIfam" id="NF038029">
    <property type="entry name" value="LP_plasma"/>
    <property type="match status" value="1"/>
</dbReference>
<dbReference type="Proteomes" id="UP000018550">
    <property type="component" value="Chromosome"/>
</dbReference>
<evidence type="ECO:0008006" key="4">
    <source>
        <dbReference type="Google" id="ProtNLM"/>
    </source>
</evidence>
<proteinExistence type="predicted"/>
<dbReference type="PROSITE" id="PS51257">
    <property type="entry name" value="PROKAR_LIPOPROTEIN"/>
    <property type="match status" value="1"/>
</dbReference>
<keyword evidence="3" id="KW-1185">Reference proteome</keyword>
<dbReference type="PATRIC" id="fig|1276258.3.peg.807"/>
<evidence type="ECO:0000256" key="1">
    <source>
        <dbReference type="SAM" id="SignalP"/>
    </source>
</evidence>
<dbReference type="KEGG" id="sapi:SAPIS_v1c07850"/>
<dbReference type="STRING" id="1276258.SAPIS_v1c07850"/>
<dbReference type="InterPro" id="IPR054816">
    <property type="entry name" value="Lipoprotein_mollicutes-type_CS"/>
</dbReference>
<dbReference type="RefSeq" id="WP_023789911.1">
    <property type="nucleotide sequence ID" value="NC_022998.1"/>
</dbReference>
<feature type="chain" id="PRO_5004740447" description="Lipoprotein" evidence="1">
    <location>
        <begin position="22"/>
        <end position="772"/>
    </location>
</feature>
<dbReference type="OrthoDB" id="394582at2"/>
<sequence length="772" mass="87238">MKKLLTLLGSFAITASAGSMAVACTNYDKKQDGNSILINFLNSLNGKANIDASDVLWKLVNENGPKNRETFALDFLKTINASILINSKENFGENGEIKLNNSSAFISAGLASALSDKWNTLNKAVDLKIQREKDKYKKDNGKKWWDKWCEMLVGKYSVYQDKVKDMDVDLLEGKYKSDILLTDSSNNVTKALLDILLNTDQLGVTWITVEQVKRKLATLKSVKDDKDKLLYAAKSDVKALQQIINSTKESGEWVKSSVNDQSTDDEISAKVDEALKIEESNIKYDVPTDLNELVTGGADTRAGMLSNSQQFFLNKYYNAKAPIAISEITIAFSDNKTFDDGILPSDFEGDNEVNSKQTWTLLKQIITDKTSWSEIMAKGSTTHSKATVKHYDNLLTLTNTTDFTPTLSSIVYDYILGERYKTDVTRADENDKVKVPEWTTKTDIEKEYKKEDFGKLITALNRTGSFDKASNNLYRKLSDEDKDKLVYIDSSGIHIVSIDGFKELEASTTTKEKDAKKIIDDTKNGIDKETQKSLNDFKEFNKLTTQEKIYDFWRKTGEDRYFDKLNSTVTNPYLKFLVNNSLLKGVKGSPVGFDIMAEVKAWATISSSSEKEFYWVTMVYDYFQTMTSKQEDKLTEDKSFIEQFVIFGPDGSNEKAQAIAKKIGDWTIGAIKSMKIVVTNNPSWVFVDAYKKMIEELDTKTNIGYPKEIVKNDIFNSDKLAEEINKVWWHAVDKNGAQSVQTFKTNAFDYSLSIYDLNSIAYNYKKNNGGIK</sequence>
<organism evidence="2 3">
    <name type="scientific">Spiroplasma apis B31</name>
    <dbReference type="NCBI Taxonomy" id="1276258"/>
    <lineage>
        <taxon>Bacteria</taxon>
        <taxon>Bacillati</taxon>
        <taxon>Mycoplasmatota</taxon>
        <taxon>Mollicutes</taxon>
        <taxon>Entomoplasmatales</taxon>
        <taxon>Spiroplasmataceae</taxon>
        <taxon>Spiroplasma</taxon>
    </lineage>
</organism>
<dbReference type="NCBIfam" id="NF045726">
    <property type="entry name" value="XXplasma_LP"/>
    <property type="match status" value="1"/>
</dbReference>
<dbReference type="AlphaFoldDB" id="V5RLD2"/>
<feature type="signal peptide" evidence="1">
    <location>
        <begin position="1"/>
        <end position="21"/>
    </location>
</feature>
<keyword evidence="1" id="KW-0732">Signal</keyword>
<evidence type="ECO:0000313" key="2">
    <source>
        <dbReference type="EMBL" id="AHB36630.1"/>
    </source>
</evidence>
<dbReference type="EMBL" id="CP006682">
    <property type="protein sequence ID" value="AHB36630.1"/>
    <property type="molecule type" value="Genomic_DNA"/>
</dbReference>
<name>V5RLD2_SPIAP</name>
<protein>
    <recommendedName>
        <fullName evidence="4">Lipoprotein</fullName>
    </recommendedName>
</protein>
<evidence type="ECO:0000313" key="3">
    <source>
        <dbReference type="Proteomes" id="UP000018550"/>
    </source>
</evidence>
<reference evidence="2 3" key="1">
    <citation type="journal article" date="2014" name="Genome Announc.">
        <title>Complete Genome Sequence of Spiroplasma apis B31T (ATCC 33834), a Bacterium Associated with May Disease of Honeybees (Apis mellifera).</title>
        <authorList>
            <person name="Ku C."/>
            <person name="Lo W.S."/>
            <person name="Chen L.L."/>
            <person name="Kuo C.H."/>
        </authorList>
    </citation>
    <scope>NUCLEOTIDE SEQUENCE [LARGE SCALE GENOMIC DNA]</scope>
    <source>
        <strain evidence="2">B31</strain>
    </source>
</reference>
<accession>V5RLD2</accession>